<keyword evidence="2" id="KW-1185">Reference proteome</keyword>
<gene>
    <name evidence="1" type="ORF">THAOC_28687</name>
</gene>
<reference evidence="1 2" key="1">
    <citation type="journal article" date="2012" name="Genome Biol.">
        <title>Genome and low-iron response of an oceanic diatom adapted to chronic iron limitation.</title>
        <authorList>
            <person name="Lommer M."/>
            <person name="Specht M."/>
            <person name="Roy A.S."/>
            <person name="Kraemer L."/>
            <person name="Andreson R."/>
            <person name="Gutowska M.A."/>
            <person name="Wolf J."/>
            <person name="Bergner S.V."/>
            <person name="Schilhabel M.B."/>
            <person name="Klostermeier U.C."/>
            <person name="Beiko R.G."/>
            <person name="Rosenstiel P."/>
            <person name="Hippler M."/>
            <person name="Laroche J."/>
        </authorList>
    </citation>
    <scope>NUCLEOTIDE SEQUENCE [LARGE SCALE GENOMIC DNA]</scope>
    <source>
        <strain evidence="1 2">CCMP1005</strain>
    </source>
</reference>
<dbReference type="EMBL" id="AGNL01040472">
    <property type="protein sequence ID" value="EJK52080.1"/>
    <property type="molecule type" value="Genomic_DNA"/>
</dbReference>
<comment type="caution">
    <text evidence="1">The sequence shown here is derived from an EMBL/GenBank/DDBJ whole genome shotgun (WGS) entry which is preliminary data.</text>
</comment>
<proteinExistence type="predicted"/>
<accession>K0RFQ5</accession>
<evidence type="ECO:0000313" key="2">
    <source>
        <dbReference type="Proteomes" id="UP000266841"/>
    </source>
</evidence>
<dbReference type="Proteomes" id="UP000266841">
    <property type="component" value="Unassembled WGS sequence"/>
</dbReference>
<organism evidence="1 2">
    <name type="scientific">Thalassiosira oceanica</name>
    <name type="common">Marine diatom</name>
    <dbReference type="NCBI Taxonomy" id="159749"/>
    <lineage>
        <taxon>Eukaryota</taxon>
        <taxon>Sar</taxon>
        <taxon>Stramenopiles</taxon>
        <taxon>Ochrophyta</taxon>
        <taxon>Bacillariophyta</taxon>
        <taxon>Coscinodiscophyceae</taxon>
        <taxon>Thalassiosirophycidae</taxon>
        <taxon>Thalassiosirales</taxon>
        <taxon>Thalassiosiraceae</taxon>
        <taxon>Thalassiosira</taxon>
    </lineage>
</organism>
<sequence>MSLLTSDAEQAMRNRGTQWEAMEKATGMDRIFAFIKLYKEVANPTDTSSGVSSLQAMKLLKHAVSTSQEKLKHKSGAQLGEEVKERMEAASNAGAYVVIAQKEEAYMAKKKLTWDNPTSQEQAAGPGGRAGQVVELVGRGGLVEDAYSKGAAIVLESVEGALWGRVEAEVFVSCGDGNRVRAGMVGDVWAEPVKASEDDRVGVACGVEEGVNDGAGAGVDHAEAAVLKADPANLEGGAVPVHPVGGVELVVGEGQIVEDLRAEEEWELVDGALVEDSKACLDVRDVGGEGIRLRLDRGHALLE</sequence>
<feature type="non-terminal residue" evidence="1">
    <location>
        <position position="303"/>
    </location>
</feature>
<dbReference type="AlphaFoldDB" id="K0RFQ5"/>
<protein>
    <submittedName>
        <fullName evidence="1">Uncharacterized protein</fullName>
    </submittedName>
</protein>
<name>K0RFQ5_THAOC</name>
<evidence type="ECO:0000313" key="1">
    <source>
        <dbReference type="EMBL" id="EJK52080.1"/>
    </source>
</evidence>